<dbReference type="AlphaFoldDB" id="A0A9P6MC19"/>
<reference evidence="2" key="1">
    <citation type="journal article" date="2020" name="Fungal Divers.">
        <title>Resolving the Mortierellaceae phylogeny through synthesis of multi-gene phylogenetics and phylogenomics.</title>
        <authorList>
            <person name="Vandepol N."/>
            <person name="Liber J."/>
            <person name="Desiro A."/>
            <person name="Na H."/>
            <person name="Kennedy M."/>
            <person name="Barry K."/>
            <person name="Grigoriev I.V."/>
            <person name="Miller A.N."/>
            <person name="O'Donnell K."/>
            <person name="Stajich J.E."/>
            <person name="Bonito G."/>
        </authorList>
    </citation>
    <scope>NUCLEOTIDE SEQUENCE</scope>
    <source>
        <strain evidence="2">MES-2147</strain>
    </source>
</reference>
<evidence type="ECO:0000313" key="3">
    <source>
        <dbReference type="Proteomes" id="UP000749646"/>
    </source>
</evidence>
<protein>
    <submittedName>
        <fullName evidence="2">Uncharacterized protein</fullName>
    </submittedName>
</protein>
<dbReference type="EMBL" id="JAAAHW010003130">
    <property type="protein sequence ID" value="KAF9988356.1"/>
    <property type="molecule type" value="Genomic_DNA"/>
</dbReference>
<keyword evidence="3" id="KW-1185">Reference proteome</keyword>
<organism evidence="2 3">
    <name type="scientific">Modicella reniformis</name>
    <dbReference type="NCBI Taxonomy" id="1440133"/>
    <lineage>
        <taxon>Eukaryota</taxon>
        <taxon>Fungi</taxon>
        <taxon>Fungi incertae sedis</taxon>
        <taxon>Mucoromycota</taxon>
        <taxon>Mortierellomycotina</taxon>
        <taxon>Mortierellomycetes</taxon>
        <taxon>Mortierellales</taxon>
        <taxon>Mortierellaceae</taxon>
        <taxon>Modicella</taxon>
    </lineage>
</organism>
<feature type="region of interest" description="Disordered" evidence="1">
    <location>
        <begin position="56"/>
        <end position="81"/>
    </location>
</feature>
<sequence length="111" mass="12009">MTDSDFEDTSNFDNADISGILRDIDNANLALDIMDGRAERLKANIMSLLQAQSQPNPYSNIIEPEPLQSSISGSGSPMFSVNEQDTLRTLHNPIATLTPSDASSHSPDEST</sequence>
<evidence type="ECO:0000256" key="1">
    <source>
        <dbReference type="SAM" id="MobiDB-lite"/>
    </source>
</evidence>
<comment type="caution">
    <text evidence="2">The sequence shown here is derived from an EMBL/GenBank/DDBJ whole genome shotgun (WGS) entry which is preliminary data.</text>
</comment>
<accession>A0A9P6MC19</accession>
<dbReference type="OrthoDB" id="2435588at2759"/>
<evidence type="ECO:0000313" key="2">
    <source>
        <dbReference type="EMBL" id="KAF9988356.1"/>
    </source>
</evidence>
<gene>
    <name evidence="2" type="ORF">BGZ65_006805</name>
</gene>
<proteinExistence type="predicted"/>
<dbReference type="Proteomes" id="UP000749646">
    <property type="component" value="Unassembled WGS sequence"/>
</dbReference>
<name>A0A9P6MC19_9FUNG</name>